<dbReference type="Gene3D" id="1.10.150.450">
    <property type="match status" value="1"/>
</dbReference>
<dbReference type="PANTHER" id="PTHR12725:SF117">
    <property type="entry name" value="HALOACID DEHALOGENASE-LIKE HYDROLASE"/>
    <property type="match status" value="1"/>
</dbReference>
<protein>
    <submittedName>
        <fullName evidence="1">Pyrimidine 5'-nucleotidase</fullName>
    </submittedName>
</protein>
<dbReference type="EMBL" id="QWFX01000016">
    <property type="protein sequence ID" value="RIJ26731.1"/>
    <property type="molecule type" value="Genomic_DNA"/>
</dbReference>
<dbReference type="PANTHER" id="PTHR12725">
    <property type="entry name" value="HALOACID DEHALOGENASE-LIKE HYDROLASE"/>
    <property type="match status" value="1"/>
</dbReference>
<dbReference type="Gene3D" id="3.40.50.1000">
    <property type="entry name" value="HAD superfamily/HAD-like"/>
    <property type="match status" value="1"/>
</dbReference>
<dbReference type="Proteomes" id="UP000266385">
    <property type="component" value="Unassembled WGS sequence"/>
</dbReference>
<reference evidence="1 2" key="1">
    <citation type="submission" date="2018-08" db="EMBL/GenBank/DDBJ databases">
        <title>Henriciella mobilis sp. nov., isolated from seawater.</title>
        <authorList>
            <person name="Cheng H."/>
            <person name="Wu Y.-H."/>
            <person name="Xu X.-W."/>
            <person name="Guo L.-L."/>
        </authorList>
    </citation>
    <scope>NUCLEOTIDE SEQUENCE [LARGE SCALE GENOMIC DNA]</scope>
    <source>
        <strain evidence="1 2">JN25</strain>
    </source>
</reference>
<dbReference type="InterPro" id="IPR006439">
    <property type="entry name" value="HAD-SF_hydro_IA"/>
</dbReference>
<dbReference type="SUPFAM" id="SSF56784">
    <property type="entry name" value="HAD-like"/>
    <property type="match status" value="1"/>
</dbReference>
<dbReference type="SFLD" id="SFLDS00003">
    <property type="entry name" value="Haloacid_Dehalogenase"/>
    <property type="match status" value="1"/>
</dbReference>
<gene>
    <name evidence="1" type="ORF">D1223_17460</name>
</gene>
<dbReference type="InterPro" id="IPR036412">
    <property type="entry name" value="HAD-like_sf"/>
</dbReference>
<dbReference type="NCBIfam" id="TIGR01993">
    <property type="entry name" value="Pyr-5-nucltdase"/>
    <property type="match status" value="1"/>
</dbReference>
<dbReference type="InterPro" id="IPR010237">
    <property type="entry name" value="Pyr-5-nucltdase"/>
</dbReference>
<proteinExistence type="predicted"/>
<evidence type="ECO:0000313" key="1">
    <source>
        <dbReference type="EMBL" id="RIJ26731.1"/>
    </source>
</evidence>
<evidence type="ECO:0000313" key="2">
    <source>
        <dbReference type="Proteomes" id="UP000266385"/>
    </source>
</evidence>
<dbReference type="RefSeq" id="WP_119377625.1">
    <property type="nucleotide sequence ID" value="NZ_QWFX01000016.1"/>
</dbReference>
<organism evidence="1 2">
    <name type="scientific">Henriciella mobilis</name>
    <dbReference type="NCBI Taxonomy" id="2305467"/>
    <lineage>
        <taxon>Bacteria</taxon>
        <taxon>Pseudomonadati</taxon>
        <taxon>Pseudomonadota</taxon>
        <taxon>Alphaproteobacteria</taxon>
        <taxon>Hyphomonadales</taxon>
        <taxon>Hyphomonadaceae</taxon>
        <taxon>Henriciella</taxon>
    </lineage>
</organism>
<name>A0A399R8C9_9PROT</name>
<comment type="caution">
    <text evidence="1">The sequence shown here is derived from an EMBL/GenBank/DDBJ whole genome shotgun (WGS) entry which is preliminary data.</text>
</comment>
<dbReference type="NCBIfam" id="TIGR01509">
    <property type="entry name" value="HAD-SF-IA-v3"/>
    <property type="match status" value="1"/>
</dbReference>
<dbReference type="Pfam" id="PF00702">
    <property type="entry name" value="Hydrolase"/>
    <property type="match status" value="1"/>
</dbReference>
<sequence>MSANGADLSPLTSRDVWVFDLDNTLYPAECDLFAQIDQRMTDFVARFLRLERAEARALQKKYYAEHGTTLKGLMTMHGMSPDEFLAHVHEIDLSPLPIKPDLCTAIAALPGRKLVYTNGSRRHAERVTKYMQVHTAFDGMFGIEDAGFHPKPSQDAYDAFCAAHDVDPARAILFEDLERNLAPAHAMGFATVLVHSSKDWSHEPVEARPAGPEDADHPHVDYLTADLTGFLQDVLQVVTPAADASAGP</sequence>
<dbReference type="SFLD" id="SFLDG01132">
    <property type="entry name" value="C1.5.3:_5'-Nucleotidase_Like"/>
    <property type="match status" value="1"/>
</dbReference>
<dbReference type="SFLD" id="SFLDG01129">
    <property type="entry name" value="C1.5:_HAD__Beta-PGM__Phosphata"/>
    <property type="match status" value="1"/>
</dbReference>
<keyword evidence="2" id="KW-1185">Reference proteome</keyword>
<dbReference type="AlphaFoldDB" id="A0A399R8C9"/>
<dbReference type="OrthoDB" id="9803141at2"/>
<accession>A0A399R8C9</accession>
<dbReference type="InterPro" id="IPR023214">
    <property type="entry name" value="HAD_sf"/>
</dbReference>